<keyword evidence="2" id="KW-0812">Transmembrane</keyword>
<proteinExistence type="predicted"/>
<dbReference type="GeneID" id="25905499"/>
<keyword evidence="4" id="KW-1185">Reference proteome</keyword>
<name>A0A0L0G1L0_9EUKA</name>
<dbReference type="RefSeq" id="XP_014156626.1">
    <property type="nucleotide sequence ID" value="XM_014301151.1"/>
</dbReference>
<evidence type="ECO:0000313" key="4">
    <source>
        <dbReference type="Proteomes" id="UP000054560"/>
    </source>
</evidence>
<evidence type="ECO:0000256" key="1">
    <source>
        <dbReference type="SAM" id="MobiDB-lite"/>
    </source>
</evidence>
<organism evidence="3 4">
    <name type="scientific">Sphaeroforma arctica JP610</name>
    <dbReference type="NCBI Taxonomy" id="667725"/>
    <lineage>
        <taxon>Eukaryota</taxon>
        <taxon>Ichthyosporea</taxon>
        <taxon>Ichthyophonida</taxon>
        <taxon>Sphaeroforma</taxon>
    </lineage>
</organism>
<keyword evidence="2" id="KW-0472">Membrane</keyword>
<accession>A0A0L0G1L0</accession>
<reference evidence="3 4" key="1">
    <citation type="submission" date="2011-02" db="EMBL/GenBank/DDBJ databases">
        <title>The Genome Sequence of Sphaeroforma arctica JP610.</title>
        <authorList>
            <consortium name="The Broad Institute Genome Sequencing Platform"/>
            <person name="Russ C."/>
            <person name="Cuomo C."/>
            <person name="Young S.K."/>
            <person name="Zeng Q."/>
            <person name="Gargeya S."/>
            <person name="Alvarado L."/>
            <person name="Berlin A."/>
            <person name="Chapman S.B."/>
            <person name="Chen Z."/>
            <person name="Freedman E."/>
            <person name="Gellesch M."/>
            <person name="Goldberg J."/>
            <person name="Griggs A."/>
            <person name="Gujja S."/>
            <person name="Heilman E."/>
            <person name="Heiman D."/>
            <person name="Howarth C."/>
            <person name="Mehta T."/>
            <person name="Neiman D."/>
            <person name="Pearson M."/>
            <person name="Roberts A."/>
            <person name="Saif S."/>
            <person name="Shea T."/>
            <person name="Shenoy N."/>
            <person name="Sisk P."/>
            <person name="Stolte C."/>
            <person name="Sykes S."/>
            <person name="White J."/>
            <person name="Yandava C."/>
            <person name="Burger G."/>
            <person name="Gray M.W."/>
            <person name="Holland P.W.H."/>
            <person name="King N."/>
            <person name="Lang F.B.F."/>
            <person name="Roger A.J."/>
            <person name="Ruiz-Trillo I."/>
            <person name="Haas B."/>
            <person name="Nusbaum C."/>
            <person name="Birren B."/>
        </authorList>
    </citation>
    <scope>NUCLEOTIDE SEQUENCE [LARGE SCALE GENOMIC DNA]</scope>
    <source>
        <strain evidence="3 4">JP610</strain>
    </source>
</reference>
<gene>
    <name evidence="3" type="ORF">SARC_04995</name>
</gene>
<keyword evidence="2" id="KW-1133">Transmembrane helix</keyword>
<feature type="transmembrane region" description="Helical" evidence="2">
    <location>
        <begin position="103"/>
        <end position="128"/>
    </location>
</feature>
<dbReference type="AlphaFoldDB" id="A0A0L0G1L0"/>
<feature type="region of interest" description="Disordered" evidence="1">
    <location>
        <begin position="185"/>
        <end position="206"/>
    </location>
</feature>
<evidence type="ECO:0000313" key="3">
    <source>
        <dbReference type="EMBL" id="KNC82724.1"/>
    </source>
</evidence>
<protein>
    <submittedName>
        <fullName evidence="3">Uncharacterized protein</fullName>
    </submittedName>
</protein>
<evidence type="ECO:0000256" key="2">
    <source>
        <dbReference type="SAM" id="Phobius"/>
    </source>
</evidence>
<dbReference type="EMBL" id="KQ241898">
    <property type="protein sequence ID" value="KNC82724.1"/>
    <property type="molecule type" value="Genomic_DNA"/>
</dbReference>
<dbReference type="Proteomes" id="UP000054560">
    <property type="component" value="Unassembled WGS sequence"/>
</dbReference>
<sequence>MNGGGLLYEVLSGAEDLTVFCSTHFAGMTLTVNFLVEFDTTSSRRRRRIMNSGQTLSQVTTVTILPRASSREVDGVQVLEDVSNTSATTENPGSHSPLTDKQAAGLLLVAVAVLISLLFCTMAVMAIVRLIRYRRTFNLTQDQNLILYGPTDTTAAIIDRLSRVWTVADAGDTVHDSACAMNEQHRDRNARGTDGNVQSKFRSEQSRDWENEKGVECIYPFIPESLSEGRGVLATIADSDNPPAAGHRNASAPLNIKPKKEGHVVPEQFNEVAAIDVDDMTDKNG</sequence>